<comment type="similarity">
    <text evidence="6">Belongs to the inorganic phosphate transporter (PiT) (TC 2.A.20) family.</text>
</comment>
<keyword evidence="2 6" id="KW-0813">Transport</keyword>
<proteinExistence type="inferred from homology"/>
<evidence type="ECO:0000313" key="8">
    <source>
        <dbReference type="Proteomes" id="UP000187338"/>
    </source>
</evidence>
<organism evidence="7 8">
    <name type="scientific">Carboxydothermus islandicus</name>
    <dbReference type="NCBI Taxonomy" id="661089"/>
    <lineage>
        <taxon>Bacteria</taxon>
        <taxon>Bacillati</taxon>
        <taxon>Bacillota</taxon>
        <taxon>Clostridia</taxon>
        <taxon>Thermoanaerobacterales</taxon>
        <taxon>Thermoanaerobacteraceae</taxon>
        <taxon>Carboxydothermus</taxon>
    </lineage>
</organism>
<feature type="transmembrane region" description="Helical" evidence="6">
    <location>
        <begin position="43"/>
        <end position="61"/>
    </location>
</feature>
<keyword evidence="6" id="KW-0592">Phosphate transport</keyword>
<evidence type="ECO:0000256" key="3">
    <source>
        <dbReference type="ARBA" id="ARBA00022692"/>
    </source>
</evidence>
<feature type="transmembrane region" description="Helical" evidence="6">
    <location>
        <begin position="338"/>
        <end position="359"/>
    </location>
</feature>
<feature type="transmembrane region" description="Helical" evidence="6">
    <location>
        <begin position="144"/>
        <end position="164"/>
    </location>
</feature>
<feature type="transmembrane region" description="Helical" evidence="6">
    <location>
        <begin position="176"/>
        <end position="194"/>
    </location>
</feature>
<dbReference type="GO" id="GO:0016020">
    <property type="term" value="C:membrane"/>
    <property type="evidence" value="ECO:0007669"/>
    <property type="project" value="UniProtKB-SubCell"/>
</dbReference>
<dbReference type="RefSeq" id="WP_075865580.1">
    <property type="nucleotide sequence ID" value="NZ_BDJL01000038.1"/>
</dbReference>
<comment type="caution">
    <text evidence="7">The sequence shown here is derived from an EMBL/GenBank/DDBJ whole genome shotgun (WGS) entry which is preliminary data.</text>
</comment>
<keyword evidence="5 6" id="KW-0472">Membrane</keyword>
<evidence type="ECO:0000256" key="6">
    <source>
        <dbReference type="RuleBase" id="RU363058"/>
    </source>
</evidence>
<feature type="transmembrane region" description="Helical" evidence="6">
    <location>
        <begin position="120"/>
        <end position="137"/>
    </location>
</feature>
<protein>
    <recommendedName>
        <fullName evidence="6">Phosphate transporter</fullName>
    </recommendedName>
</protein>
<dbReference type="Pfam" id="PF01384">
    <property type="entry name" value="PHO4"/>
    <property type="match status" value="2"/>
</dbReference>
<dbReference type="AlphaFoldDB" id="A0A1L8D2L8"/>
<comment type="subcellular location">
    <subcellularLocation>
        <location evidence="1 6">Membrane</location>
        <topology evidence="1 6">Multi-pass membrane protein</topology>
    </subcellularLocation>
</comment>
<dbReference type="InterPro" id="IPR001204">
    <property type="entry name" value="Phos_transporter"/>
</dbReference>
<dbReference type="GO" id="GO:0005315">
    <property type="term" value="F:phosphate transmembrane transporter activity"/>
    <property type="evidence" value="ECO:0007669"/>
    <property type="project" value="InterPro"/>
</dbReference>
<reference evidence="8" key="1">
    <citation type="submission" date="2016-12" db="EMBL/GenBank/DDBJ databases">
        <title>Draft Genome Sequences od Carboxydothermus pertinax and islandicus, Hydrogenogenic Carboxydotrophic Bacteria.</title>
        <authorList>
            <person name="Fukuyama Y."/>
            <person name="Ohmae K."/>
            <person name="Yoneda Y."/>
            <person name="Yoshida T."/>
            <person name="Sako Y."/>
        </authorList>
    </citation>
    <scope>NUCLEOTIDE SEQUENCE [LARGE SCALE GENOMIC DNA]</scope>
    <source>
        <strain evidence="8">SET</strain>
    </source>
</reference>
<dbReference type="PANTHER" id="PTHR11101">
    <property type="entry name" value="PHOSPHATE TRANSPORTER"/>
    <property type="match status" value="1"/>
</dbReference>
<feature type="transmembrane region" description="Helical" evidence="6">
    <location>
        <begin position="16"/>
        <end position="37"/>
    </location>
</feature>
<dbReference type="PANTHER" id="PTHR11101:SF80">
    <property type="entry name" value="PHOSPHATE TRANSPORTER"/>
    <property type="match status" value="1"/>
</dbReference>
<dbReference type="Proteomes" id="UP000187338">
    <property type="component" value="Unassembled WGS sequence"/>
</dbReference>
<keyword evidence="3 6" id="KW-0812">Transmembrane</keyword>
<feature type="transmembrane region" description="Helical" evidence="6">
    <location>
        <begin position="82"/>
        <end position="100"/>
    </location>
</feature>
<dbReference type="STRING" id="661089.ciss_13610"/>
<evidence type="ECO:0000256" key="4">
    <source>
        <dbReference type="ARBA" id="ARBA00022989"/>
    </source>
</evidence>
<gene>
    <name evidence="7" type="ORF">ciss_13610</name>
</gene>
<evidence type="ECO:0000256" key="5">
    <source>
        <dbReference type="ARBA" id="ARBA00023136"/>
    </source>
</evidence>
<dbReference type="EMBL" id="BDJL01000038">
    <property type="protein sequence ID" value="GAV25428.1"/>
    <property type="molecule type" value="Genomic_DNA"/>
</dbReference>
<sequence length="361" mass="38193">MSSADPIITTSQKHSAIPFSWLITGVMMILVALAFHFILHGGWLASIGVALMAWLAFENGGNDISKSVSTLISGGVTNYRTAIMSGTIATLIGGLTSAWASRQMVKLFSSGLLDETNFPSSIALATLIGAILWVAIATRISMPVSTTHAITGAIIGAGVLSLGVEHIKWGALYSKVVIPLLASPVISITIAYTLWNIIMKLPEGRYLRSVHFLSSMFATFARAVNDTPKIVALGFFITVTTGLDASTITPLFFITAIAMALGSYVKGLPVTHLLAEKITKMDDREALGANLTTALLVSTASKLGLPVSTTHVISSAIIGFGLKKGSGEVSWRVVRDMVLSWVVTLPVAGIFAAILFLIFRG</sequence>
<evidence type="ECO:0000256" key="1">
    <source>
        <dbReference type="ARBA" id="ARBA00004141"/>
    </source>
</evidence>
<name>A0A1L8D2L8_9THEO</name>
<dbReference type="OrthoDB" id="9779554at2"/>
<dbReference type="GO" id="GO:0035435">
    <property type="term" value="P:phosphate ion transmembrane transport"/>
    <property type="evidence" value="ECO:0007669"/>
    <property type="project" value="TreeGrafter"/>
</dbReference>
<accession>A0A1L8D2L8</accession>
<feature type="transmembrane region" description="Helical" evidence="6">
    <location>
        <begin position="245"/>
        <end position="265"/>
    </location>
</feature>
<evidence type="ECO:0000313" key="7">
    <source>
        <dbReference type="EMBL" id="GAV25428.1"/>
    </source>
</evidence>
<keyword evidence="8" id="KW-1185">Reference proteome</keyword>
<evidence type="ECO:0000256" key="2">
    <source>
        <dbReference type="ARBA" id="ARBA00022448"/>
    </source>
</evidence>
<keyword evidence="4 6" id="KW-1133">Transmembrane helix</keyword>